<name>E4TGU9_CALNY</name>
<dbReference type="HOGENOM" id="CLU_000445_69_8_0"/>
<feature type="modified residue" description="4-aspartylphosphate" evidence="2">
    <location>
        <position position="54"/>
    </location>
</feature>
<dbReference type="PANTHER" id="PTHR44591">
    <property type="entry name" value="STRESS RESPONSE REGULATOR PROTEIN 1"/>
    <property type="match status" value="1"/>
</dbReference>
<gene>
    <name evidence="4" type="ordered locus">Calni_0798</name>
</gene>
<keyword evidence="5" id="KW-1185">Reference proteome</keyword>
<feature type="domain" description="Response regulatory" evidence="3">
    <location>
        <begin position="5"/>
        <end position="120"/>
    </location>
</feature>
<dbReference type="PANTHER" id="PTHR44591:SF19">
    <property type="entry name" value="TWO-COMPONENT RESPONSE REGULATOR-RELATED"/>
    <property type="match status" value="1"/>
</dbReference>
<dbReference type="CDD" id="cd17569">
    <property type="entry name" value="REC_HupR-like"/>
    <property type="match status" value="1"/>
</dbReference>
<evidence type="ECO:0000256" key="1">
    <source>
        <dbReference type="ARBA" id="ARBA00022553"/>
    </source>
</evidence>
<dbReference type="GO" id="GO:0000160">
    <property type="term" value="P:phosphorelay signal transduction system"/>
    <property type="evidence" value="ECO:0007669"/>
    <property type="project" value="InterPro"/>
</dbReference>
<keyword evidence="1 2" id="KW-0597">Phosphoprotein</keyword>
<dbReference type="eggNOG" id="COG3437">
    <property type="taxonomic scope" value="Bacteria"/>
</dbReference>
<dbReference type="PROSITE" id="PS50110">
    <property type="entry name" value="RESPONSE_REGULATORY"/>
    <property type="match status" value="1"/>
</dbReference>
<accession>E4TGU9</accession>
<dbReference type="OrthoDB" id="9781208at2"/>
<dbReference type="AlphaFoldDB" id="E4TGU9"/>
<dbReference type="Gene3D" id="3.40.50.2300">
    <property type="match status" value="1"/>
</dbReference>
<evidence type="ECO:0000313" key="4">
    <source>
        <dbReference type="EMBL" id="ADR18709.1"/>
    </source>
</evidence>
<sequence length="170" mass="19494">MNDVKILFVDEEEKVFNSFKREVSFLPVDLYYAGNGEEALKILEEQNIDLLISDERMTGITGSELISIVRERFPMVVSIIITGYADFDSIIKAVNSGQVCKYILKPWNKLELIMTIKNAIEYKRDKELILNLKSQLREKEDLLSSLEKRYPGISSVKKDKEGNVILDLEG</sequence>
<evidence type="ECO:0000313" key="5">
    <source>
        <dbReference type="Proteomes" id="UP000007039"/>
    </source>
</evidence>
<dbReference type="InterPro" id="IPR001789">
    <property type="entry name" value="Sig_transdc_resp-reg_receiver"/>
</dbReference>
<evidence type="ECO:0000256" key="2">
    <source>
        <dbReference type="PROSITE-ProRule" id="PRU00169"/>
    </source>
</evidence>
<protein>
    <submittedName>
        <fullName evidence="4">Response regulator receiver protein</fullName>
    </submittedName>
</protein>
<evidence type="ECO:0000259" key="3">
    <source>
        <dbReference type="PROSITE" id="PS50110"/>
    </source>
</evidence>
<dbReference type="SMART" id="SM00448">
    <property type="entry name" value="REC"/>
    <property type="match status" value="1"/>
</dbReference>
<reference evidence="4 5" key="2">
    <citation type="journal article" date="2011" name="Stand. Genomic Sci.">
        <title>Complete genome sequence of Calditerrivibrio nitroreducens type strain (Yu37-1).</title>
        <authorList>
            <person name="Pitluck S."/>
            <person name="Sikorski J."/>
            <person name="Zeytun A."/>
            <person name="Lapidus A."/>
            <person name="Nolan M."/>
            <person name="Lucas S."/>
            <person name="Hammon N."/>
            <person name="Deshpande S."/>
            <person name="Cheng J.F."/>
            <person name="Tapia R."/>
            <person name="Han C."/>
            <person name="Goodwin L."/>
            <person name="Liolios K."/>
            <person name="Pagani I."/>
            <person name="Ivanova N."/>
            <person name="Mavromatis K."/>
            <person name="Pati A."/>
            <person name="Chen A."/>
            <person name="Palaniappan K."/>
            <person name="Hauser L."/>
            <person name="Chang Y.J."/>
            <person name="Jeffries C.D."/>
            <person name="Detter J.C."/>
            <person name="Brambilla E."/>
            <person name="Djao O.D."/>
            <person name="Rohde M."/>
            <person name="Spring S."/>
            <person name="Goker M."/>
            <person name="Woyke T."/>
            <person name="Bristow J."/>
            <person name="Eisen J.A."/>
            <person name="Markowitz V."/>
            <person name="Hugenholtz P."/>
            <person name="Kyrpides N.C."/>
            <person name="Klenk H.P."/>
            <person name="Land M."/>
        </authorList>
    </citation>
    <scope>NUCLEOTIDE SEQUENCE [LARGE SCALE GENOMIC DNA]</scope>
    <source>
        <strain evidence="5">DSM 19672 / NBRC 101217 / Yu37-1</strain>
    </source>
</reference>
<proteinExistence type="predicted"/>
<dbReference type="STRING" id="768670.Calni_0798"/>
<dbReference type="Pfam" id="PF00072">
    <property type="entry name" value="Response_reg"/>
    <property type="match status" value="1"/>
</dbReference>
<dbReference type="InterPro" id="IPR011006">
    <property type="entry name" value="CheY-like_superfamily"/>
</dbReference>
<dbReference type="KEGG" id="cni:Calni_0798"/>
<reference key="1">
    <citation type="submission" date="2010-11" db="EMBL/GenBank/DDBJ databases">
        <title>The complete genome of chromosome of Calditerrivibrio nitroreducens DSM 19672.</title>
        <authorList>
            <consortium name="US DOE Joint Genome Institute (JGI-PGF)"/>
            <person name="Lucas S."/>
            <person name="Copeland A."/>
            <person name="Lapidus A."/>
            <person name="Bruce D."/>
            <person name="Goodwin L."/>
            <person name="Pitluck S."/>
            <person name="Kyrpides N."/>
            <person name="Mavromatis K."/>
            <person name="Ivanova N."/>
            <person name="Mikhailova N."/>
            <person name="Zeytun A."/>
            <person name="Brettin T."/>
            <person name="Detter J.C."/>
            <person name="Tapia R."/>
            <person name="Han C."/>
            <person name="Land M."/>
            <person name="Hauser L."/>
            <person name="Markowitz V."/>
            <person name="Cheng J.-F."/>
            <person name="Hugenholtz P."/>
            <person name="Woyke T."/>
            <person name="Wu D."/>
            <person name="Spring S."/>
            <person name="Schroeder M."/>
            <person name="Brambilla E."/>
            <person name="Klenk H.-P."/>
            <person name="Eisen J.A."/>
        </authorList>
    </citation>
    <scope>NUCLEOTIDE SEQUENCE [LARGE SCALE GENOMIC DNA]</scope>
    <source>
        <strain>DSM 19672</strain>
    </source>
</reference>
<dbReference type="EMBL" id="CP002347">
    <property type="protein sequence ID" value="ADR18709.1"/>
    <property type="molecule type" value="Genomic_DNA"/>
</dbReference>
<dbReference type="Proteomes" id="UP000007039">
    <property type="component" value="Chromosome"/>
</dbReference>
<organism evidence="4 5">
    <name type="scientific">Calditerrivibrio nitroreducens (strain DSM 19672 / NBRC 101217 / Yu37-1)</name>
    <dbReference type="NCBI Taxonomy" id="768670"/>
    <lineage>
        <taxon>Bacteria</taxon>
        <taxon>Pseudomonadati</taxon>
        <taxon>Deferribacterota</taxon>
        <taxon>Deferribacteres</taxon>
        <taxon>Deferribacterales</taxon>
        <taxon>Calditerrivibrionaceae</taxon>
    </lineage>
</organism>
<dbReference type="InterPro" id="IPR050595">
    <property type="entry name" value="Bact_response_regulator"/>
</dbReference>
<dbReference type="RefSeq" id="WP_013450922.1">
    <property type="nucleotide sequence ID" value="NC_014758.1"/>
</dbReference>
<dbReference type="SUPFAM" id="SSF52172">
    <property type="entry name" value="CheY-like"/>
    <property type="match status" value="1"/>
</dbReference>